<dbReference type="AlphaFoldDB" id="A0ABD2X8E9"/>
<evidence type="ECO:0008006" key="4">
    <source>
        <dbReference type="Google" id="ProtNLM"/>
    </source>
</evidence>
<reference evidence="2 3" key="1">
    <citation type="journal article" date="2024" name="bioRxiv">
        <title>A reference genome for Trichogramma kaykai: A tiny desert-dwelling parasitoid wasp with competing sex-ratio distorters.</title>
        <authorList>
            <person name="Culotta J."/>
            <person name="Lindsey A.R."/>
        </authorList>
    </citation>
    <scope>NUCLEOTIDE SEQUENCE [LARGE SCALE GENOMIC DNA]</scope>
    <source>
        <strain evidence="2 3">KSX58</strain>
    </source>
</reference>
<keyword evidence="1" id="KW-0732">Signal</keyword>
<gene>
    <name evidence="2" type="ORF">TKK_005375</name>
</gene>
<sequence>MWFFCFVLRRFICNCNGEKCDERINLQFALVVTIFNCVPQLREASVHNDATRPMDAFSRKQKIDSIVLWRLTVSKASDEHQMQ</sequence>
<evidence type="ECO:0000313" key="3">
    <source>
        <dbReference type="Proteomes" id="UP001627154"/>
    </source>
</evidence>
<dbReference type="Proteomes" id="UP001627154">
    <property type="component" value="Unassembled WGS sequence"/>
</dbReference>
<protein>
    <recommendedName>
        <fullName evidence="4">Secreted protein</fullName>
    </recommendedName>
</protein>
<organism evidence="2 3">
    <name type="scientific">Trichogramma kaykai</name>
    <dbReference type="NCBI Taxonomy" id="54128"/>
    <lineage>
        <taxon>Eukaryota</taxon>
        <taxon>Metazoa</taxon>
        <taxon>Ecdysozoa</taxon>
        <taxon>Arthropoda</taxon>
        <taxon>Hexapoda</taxon>
        <taxon>Insecta</taxon>
        <taxon>Pterygota</taxon>
        <taxon>Neoptera</taxon>
        <taxon>Endopterygota</taxon>
        <taxon>Hymenoptera</taxon>
        <taxon>Apocrita</taxon>
        <taxon>Proctotrupomorpha</taxon>
        <taxon>Chalcidoidea</taxon>
        <taxon>Trichogrammatidae</taxon>
        <taxon>Trichogramma</taxon>
    </lineage>
</organism>
<accession>A0ABD2X8E9</accession>
<feature type="signal peptide" evidence="1">
    <location>
        <begin position="1"/>
        <end position="17"/>
    </location>
</feature>
<dbReference type="EMBL" id="JBJJXI010000045">
    <property type="protein sequence ID" value="KAL3401560.1"/>
    <property type="molecule type" value="Genomic_DNA"/>
</dbReference>
<evidence type="ECO:0000313" key="2">
    <source>
        <dbReference type="EMBL" id="KAL3401560.1"/>
    </source>
</evidence>
<keyword evidence="3" id="KW-1185">Reference proteome</keyword>
<comment type="caution">
    <text evidence="2">The sequence shown here is derived from an EMBL/GenBank/DDBJ whole genome shotgun (WGS) entry which is preliminary data.</text>
</comment>
<evidence type="ECO:0000256" key="1">
    <source>
        <dbReference type="SAM" id="SignalP"/>
    </source>
</evidence>
<name>A0ABD2X8E9_9HYME</name>
<feature type="chain" id="PRO_5044894986" description="Secreted protein" evidence="1">
    <location>
        <begin position="18"/>
        <end position="83"/>
    </location>
</feature>
<proteinExistence type="predicted"/>